<reference evidence="1" key="1">
    <citation type="submission" date="2021-01" db="EMBL/GenBank/DDBJ databases">
        <title>Chromosome-level genome assembly of a human fungal pathogen reveals clustering of transcriptionally co-regulated genes.</title>
        <authorList>
            <person name="Voorhies M."/>
            <person name="Cohen S."/>
            <person name="Shea T.P."/>
            <person name="Petrus S."/>
            <person name="Munoz J.F."/>
            <person name="Poplawski S."/>
            <person name="Goldman W.E."/>
            <person name="Michael T."/>
            <person name="Cuomo C.A."/>
            <person name="Sil A."/>
            <person name="Beyhan S."/>
        </authorList>
    </citation>
    <scope>NUCLEOTIDE SEQUENCE</scope>
    <source>
        <strain evidence="1">WU24</strain>
    </source>
</reference>
<dbReference type="OrthoDB" id="48988at2759"/>
<dbReference type="AlphaFoldDB" id="A0A8A1M0R4"/>
<accession>A0A8A1M0R4</accession>
<proteinExistence type="predicted"/>
<evidence type="ECO:0000313" key="2">
    <source>
        <dbReference type="Proteomes" id="UP000663671"/>
    </source>
</evidence>
<dbReference type="Proteomes" id="UP000663671">
    <property type="component" value="Chromosome 2"/>
</dbReference>
<organism evidence="1 2">
    <name type="scientific">Ajellomyces capsulatus</name>
    <name type="common">Darling's disease fungus</name>
    <name type="synonym">Histoplasma capsulatum</name>
    <dbReference type="NCBI Taxonomy" id="5037"/>
    <lineage>
        <taxon>Eukaryota</taxon>
        <taxon>Fungi</taxon>
        <taxon>Dikarya</taxon>
        <taxon>Ascomycota</taxon>
        <taxon>Pezizomycotina</taxon>
        <taxon>Eurotiomycetes</taxon>
        <taxon>Eurotiomycetidae</taxon>
        <taxon>Onygenales</taxon>
        <taxon>Ajellomycetaceae</taxon>
        <taxon>Histoplasma</taxon>
    </lineage>
</organism>
<dbReference type="VEuPathDB" id="FungiDB:I7I51_09007"/>
<evidence type="ECO:0000313" key="1">
    <source>
        <dbReference type="EMBL" id="QSS59571.1"/>
    </source>
</evidence>
<sequence length="220" mass="24493">MREEPESSASAHEVGARIPMLQENKLLDINYPRGSIASMDRAANPCCDHGTRFKSSPFIFKSCTTAWWRTLCASTISTIRLPSNILLALGLAIELNVSSRDIEDVILMSILMSILNRKYSRLVRAVLEIGWTRCYTKVEYVQLGSSGLRVSSPILGGMSIGHKEWQAWVVEEEEGLEAFKACRRRLFSTPLTALSGVPESPILTSSKFIDKTPPSHPKRP</sequence>
<gene>
    <name evidence="1" type="ORF">I7I51_09007</name>
</gene>
<dbReference type="EMBL" id="CP069109">
    <property type="protein sequence ID" value="QSS59571.1"/>
    <property type="molecule type" value="Genomic_DNA"/>
</dbReference>
<name>A0A8A1M0R4_AJECA</name>
<protein>
    <submittedName>
        <fullName evidence="1">Aryl-alcohol dehydrogenase</fullName>
    </submittedName>
</protein>